<keyword evidence="6" id="KW-0503">Monooxygenase</keyword>
<comment type="cofactor">
    <cofactor evidence="7">
        <name>heme</name>
        <dbReference type="ChEBI" id="CHEBI:30413"/>
    </cofactor>
</comment>
<sequence>MTETTSAHTSPGHTAPVPRIRGAGALRVLAQLSFAAIAAGVIVRRPLVMAGLERVQADSTALKCARRLREQYGSGPVELVLPGRRILVILDPADVQRVLEESPDPFSPATREKKAALNPFQPHAVLISEGHLREQRRLVNVAALDTPRELHRMAGTIADVAGQEADVLLSRMTEAGLMSADDLLLAWWKAVRRITFGDAARDDEQTTDLLRKLRAAGNWSFLSRPHPMRRERFIERLYQYVADPAPGSLAAALSEIPTTPAVDPIGQMPHWLFAFDAAGMAMSRALALLATHPEQMQRALSEVGSDGAEPRTYDFLRDCMLESVRLWPTTPSILRDTTADTYWGDDRSKVAKAGAGVIIQAPVFHRDPELANYANTFTPDIWSDGRAAARPDLVPFSAGPARCPGENLVLFTTSTFLAHLLRGGRFTLTSTPHLSPDAPLPLTFNNFGLRFEVSAPFAV</sequence>
<dbReference type="Gene3D" id="1.10.630.10">
    <property type="entry name" value="Cytochrome P450"/>
    <property type="match status" value="1"/>
</dbReference>
<evidence type="ECO:0000256" key="1">
    <source>
        <dbReference type="ARBA" id="ARBA00010617"/>
    </source>
</evidence>
<comment type="caution">
    <text evidence="8">The sequence shown here is derived from an EMBL/GenBank/DDBJ whole genome shotgun (WGS) entry which is preliminary data.</text>
</comment>
<protein>
    <submittedName>
        <fullName evidence="8">Cytochrome P450</fullName>
    </submittedName>
</protein>
<dbReference type="SUPFAM" id="SSF48264">
    <property type="entry name" value="Cytochrome P450"/>
    <property type="match status" value="1"/>
</dbReference>
<dbReference type="GO" id="GO:0004497">
    <property type="term" value="F:monooxygenase activity"/>
    <property type="evidence" value="ECO:0007669"/>
    <property type="project" value="UniProtKB-KW"/>
</dbReference>
<evidence type="ECO:0000313" key="8">
    <source>
        <dbReference type="EMBL" id="PHV65031.1"/>
    </source>
</evidence>
<keyword evidence="3 7" id="KW-0479">Metal-binding</keyword>
<dbReference type="InterPro" id="IPR002401">
    <property type="entry name" value="Cyt_P450_E_grp-I"/>
</dbReference>
<dbReference type="PANTHER" id="PTHR24291">
    <property type="entry name" value="CYTOCHROME P450 FAMILY 4"/>
    <property type="match status" value="1"/>
</dbReference>
<dbReference type="InterPro" id="IPR050196">
    <property type="entry name" value="Cytochrome_P450_Monoox"/>
</dbReference>
<dbReference type="InterPro" id="IPR001128">
    <property type="entry name" value="Cyt_P450"/>
</dbReference>
<evidence type="ECO:0000256" key="7">
    <source>
        <dbReference type="PIRSR" id="PIRSR602401-1"/>
    </source>
</evidence>
<evidence type="ECO:0000256" key="2">
    <source>
        <dbReference type="ARBA" id="ARBA00022617"/>
    </source>
</evidence>
<name>A0A2G3PGT7_WILMA</name>
<comment type="similarity">
    <text evidence="1">Belongs to the cytochrome P450 family.</text>
</comment>
<organism evidence="8 9">
    <name type="scientific">Williamsia marianensis</name>
    <dbReference type="NCBI Taxonomy" id="85044"/>
    <lineage>
        <taxon>Bacteria</taxon>
        <taxon>Bacillati</taxon>
        <taxon>Actinomycetota</taxon>
        <taxon>Actinomycetes</taxon>
        <taxon>Mycobacteriales</taxon>
        <taxon>Nocardiaceae</taxon>
        <taxon>Williamsia</taxon>
    </lineage>
</organism>
<dbReference type="GO" id="GO:0020037">
    <property type="term" value="F:heme binding"/>
    <property type="evidence" value="ECO:0007669"/>
    <property type="project" value="InterPro"/>
</dbReference>
<feature type="binding site" description="axial binding residue" evidence="7">
    <location>
        <position position="403"/>
    </location>
    <ligand>
        <name>heme</name>
        <dbReference type="ChEBI" id="CHEBI:30413"/>
    </ligand>
    <ligandPart>
        <name>Fe</name>
        <dbReference type="ChEBI" id="CHEBI:18248"/>
    </ligandPart>
</feature>
<dbReference type="AlphaFoldDB" id="A0A2G3PGT7"/>
<reference evidence="8 9" key="1">
    <citation type="submission" date="2017-10" db="EMBL/GenBank/DDBJ databases">
        <title>The draft genome sequence of Williamsia sp. BULT 1.1 isolated from the semi-arid grassland soils from South Africa.</title>
        <authorList>
            <person name="Kabwe M.H."/>
            <person name="Govender N."/>
            <person name="Mutseka Lunga P."/>
            <person name="Vikram S."/>
            <person name="Makhalanyane T.P."/>
        </authorList>
    </citation>
    <scope>NUCLEOTIDE SEQUENCE [LARGE SCALE GENOMIC DNA]</scope>
    <source>
        <strain evidence="8 9">BULT 1.1</strain>
    </source>
</reference>
<dbReference type="RefSeq" id="WP_099383462.1">
    <property type="nucleotide sequence ID" value="NZ_PEBD01000010.1"/>
</dbReference>
<evidence type="ECO:0000256" key="6">
    <source>
        <dbReference type="ARBA" id="ARBA00023033"/>
    </source>
</evidence>
<dbReference type="PANTHER" id="PTHR24291:SF50">
    <property type="entry name" value="BIFUNCTIONAL ALBAFLAVENONE MONOOXYGENASE_TERPENE SYNTHASE"/>
    <property type="match status" value="1"/>
</dbReference>
<proteinExistence type="inferred from homology"/>
<dbReference type="GO" id="GO:0016705">
    <property type="term" value="F:oxidoreductase activity, acting on paired donors, with incorporation or reduction of molecular oxygen"/>
    <property type="evidence" value="ECO:0007669"/>
    <property type="project" value="InterPro"/>
</dbReference>
<accession>A0A2G3PGT7</accession>
<dbReference type="GO" id="GO:0005506">
    <property type="term" value="F:iron ion binding"/>
    <property type="evidence" value="ECO:0007669"/>
    <property type="project" value="InterPro"/>
</dbReference>
<evidence type="ECO:0000256" key="4">
    <source>
        <dbReference type="ARBA" id="ARBA00023002"/>
    </source>
</evidence>
<evidence type="ECO:0000256" key="3">
    <source>
        <dbReference type="ARBA" id="ARBA00022723"/>
    </source>
</evidence>
<evidence type="ECO:0000313" key="9">
    <source>
        <dbReference type="Proteomes" id="UP000225108"/>
    </source>
</evidence>
<gene>
    <name evidence="8" type="ORF">CSW57_14330</name>
</gene>
<dbReference type="Pfam" id="PF00067">
    <property type="entry name" value="p450"/>
    <property type="match status" value="1"/>
</dbReference>
<keyword evidence="2 7" id="KW-0349">Heme</keyword>
<dbReference type="InterPro" id="IPR036396">
    <property type="entry name" value="Cyt_P450_sf"/>
</dbReference>
<keyword evidence="5 7" id="KW-0408">Iron</keyword>
<dbReference type="Proteomes" id="UP000225108">
    <property type="component" value="Unassembled WGS sequence"/>
</dbReference>
<dbReference type="EMBL" id="PEBD01000010">
    <property type="protein sequence ID" value="PHV65031.1"/>
    <property type="molecule type" value="Genomic_DNA"/>
</dbReference>
<dbReference type="PRINTS" id="PR00463">
    <property type="entry name" value="EP450I"/>
</dbReference>
<evidence type="ECO:0000256" key="5">
    <source>
        <dbReference type="ARBA" id="ARBA00023004"/>
    </source>
</evidence>
<keyword evidence="4" id="KW-0560">Oxidoreductase</keyword>